<name>A0AAW1FFU1_ZOAVI</name>
<keyword evidence="2" id="KW-1185">Reference proteome</keyword>
<dbReference type="AlphaFoldDB" id="A0AAW1FFU1"/>
<protein>
    <submittedName>
        <fullName evidence="1">Uncharacterized protein</fullName>
    </submittedName>
</protein>
<dbReference type="EMBL" id="JBCEZU010000067">
    <property type="protein sequence ID" value="KAK9533321.1"/>
    <property type="molecule type" value="Genomic_DNA"/>
</dbReference>
<gene>
    <name evidence="1" type="ORF">VZT92_008445</name>
</gene>
<reference evidence="1 2" key="1">
    <citation type="journal article" date="2024" name="Genome Biol. Evol.">
        <title>Chromosome-level genome assembly of the viviparous eelpout Zoarces viviparus.</title>
        <authorList>
            <person name="Fuhrmann N."/>
            <person name="Brasseur M.V."/>
            <person name="Bakowski C.E."/>
            <person name="Podsiadlowski L."/>
            <person name="Prost S."/>
            <person name="Krehenwinkel H."/>
            <person name="Mayer C."/>
        </authorList>
    </citation>
    <scope>NUCLEOTIDE SEQUENCE [LARGE SCALE GENOMIC DNA]</scope>
    <source>
        <strain evidence="1">NO-MEL_2022_Ind0_liver</strain>
    </source>
</reference>
<sequence>MTTTKHRGFHLDSDLSGETHIEDVVRKAFTPKISEHLVTIYTAVVRPLLEYASVFVVGVRLKPGCIAGKDAKKVCPEQQQDKSPHGVQTLVVVMRLIE</sequence>
<proteinExistence type="predicted"/>
<evidence type="ECO:0000313" key="2">
    <source>
        <dbReference type="Proteomes" id="UP001488805"/>
    </source>
</evidence>
<comment type="caution">
    <text evidence="1">The sequence shown here is derived from an EMBL/GenBank/DDBJ whole genome shotgun (WGS) entry which is preliminary data.</text>
</comment>
<evidence type="ECO:0000313" key="1">
    <source>
        <dbReference type="EMBL" id="KAK9533321.1"/>
    </source>
</evidence>
<dbReference type="Proteomes" id="UP001488805">
    <property type="component" value="Unassembled WGS sequence"/>
</dbReference>
<organism evidence="1 2">
    <name type="scientific">Zoarces viviparus</name>
    <name type="common">Viviparous eelpout</name>
    <name type="synonym">Blennius viviparus</name>
    <dbReference type="NCBI Taxonomy" id="48416"/>
    <lineage>
        <taxon>Eukaryota</taxon>
        <taxon>Metazoa</taxon>
        <taxon>Chordata</taxon>
        <taxon>Craniata</taxon>
        <taxon>Vertebrata</taxon>
        <taxon>Euteleostomi</taxon>
        <taxon>Actinopterygii</taxon>
        <taxon>Neopterygii</taxon>
        <taxon>Teleostei</taxon>
        <taxon>Neoteleostei</taxon>
        <taxon>Acanthomorphata</taxon>
        <taxon>Eupercaria</taxon>
        <taxon>Perciformes</taxon>
        <taxon>Cottioidei</taxon>
        <taxon>Zoarcales</taxon>
        <taxon>Zoarcidae</taxon>
        <taxon>Zoarcinae</taxon>
        <taxon>Zoarces</taxon>
    </lineage>
</organism>
<accession>A0AAW1FFU1</accession>